<keyword evidence="1" id="KW-1133">Transmembrane helix</keyword>
<dbReference type="GO" id="GO:0050501">
    <property type="term" value="F:hyaluronan synthase activity"/>
    <property type="evidence" value="ECO:0007669"/>
    <property type="project" value="UniProtKB-EC"/>
</dbReference>
<name>A0A157QXB8_9BORD</name>
<dbReference type="PATRIC" id="fig|123899.6.peg.366"/>
<dbReference type="AlphaFoldDB" id="A0A157QXB8"/>
<feature type="domain" description="Glycosyltransferase 2-like" evidence="2">
    <location>
        <begin position="13"/>
        <end position="114"/>
    </location>
</feature>
<dbReference type="KEGG" id="btrm:SAMEA390648700385"/>
<dbReference type="CDD" id="cd00761">
    <property type="entry name" value="Glyco_tranf_GTA_type"/>
    <property type="match status" value="1"/>
</dbReference>
<dbReference type="GeneID" id="56588203"/>
<dbReference type="Pfam" id="PF00535">
    <property type="entry name" value="Glycos_transf_2"/>
    <property type="match status" value="1"/>
</dbReference>
<dbReference type="Gene3D" id="3.90.550.10">
    <property type="entry name" value="Spore Coat Polysaccharide Biosynthesis Protein SpsA, Chain A"/>
    <property type="match status" value="1"/>
</dbReference>
<dbReference type="SUPFAM" id="SSF53448">
    <property type="entry name" value="Nucleotide-diphospho-sugar transferases"/>
    <property type="match status" value="1"/>
</dbReference>
<gene>
    <name evidence="3" type="primary">hyaD</name>
    <name evidence="3" type="ORF">SAMEA3906487_00385</name>
</gene>
<organism evidence="3 4">
    <name type="scientific">Bordetella trematum</name>
    <dbReference type="NCBI Taxonomy" id="123899"/>
    <lineage>
        <taxon>Bacteria</taxon>
        <taxon>Pseudomonadati</taxon>
        <taxon>Pseudomonadota</taxon>
        <taxon>Betaproteobacteria</taxon>
        <taxon>Burkholderiales</taxon>
        <taxon>Alcaligenaceae</taxon>
        <taxon>Bordetella</taxon>
    </lineage>
</organism>
<dbReference type="PANTHER" id="PTHR43685">
    <property type="entry name" value="GLYCOSYLTRANSFERASE"/>
    <property type="match status" value="1"/>
</dbReference>
<keyword evidence="3" id="KW-0808">Transferase</keyword>
<protein>
    <submittedName>
        <fullName evidence="3">Glycosyl transferase family protein</fullName>
        <ecNumber evidence="3">2.4.1.212</ecNumber>
    </submittedName>
</protein>
<evidence type="ECO:0000313" key="4">
    <source>
        <dbReference type="Proteomes" id="UP000076825"/>
    </source>
</evidence>
<dbReference type="EMBL" id="LT546645">
    <property type="protein sequence ID" value="SAI66690.1"/>
    <property type="molecule type" value="Genomic_DNA"/>
</dbReference>
<evidence type="ECO:0000256" key="1">
    <source>
        <dbReference type="SAM" id="Phobius"/>
    </source>
</evidence>
<dbReference type="OrthoDB" id="9801954at2"/>
<keyword evidence="1" id="KW-0812">Transmembrane</keyword>
<reference evidence="3 4" key="1">
    <citation type="submission" date="2016-04" db="EMBL/GenBank/DDBJ databases">
        <authorList>
            <consortium name="Pathogen Informatics"/>
        </authorList>
    </citation>
    <scope>NUCLEOTIDE SEQUENCE [LARGE SCALE GENOMIC DNA]</scope>
    <source>
        <strain evidence="3 4">H044680328</strain>
    </source>
</reference>
<dbReference type="RefSeq" id="WP_063491488.1">
    <property type="nucleotide sequence ID" value="NZ_CP016340.1"/>
</dbReference>
<dbReference type="Proteomes" id="UP000076825">
    <property type="component" value="Chromosome 1"/>
</dbReference>
<evidence type="ECO:0000259" key="2">
    <source>
        <dbReference type="Pfam" id="PF00535"/>
    </source>
</evidence>
<keyword evidence="3" id="KW-0328">Glycosyltransferase</keyword>
<accession>A0A157QXB8</accession>
<dbReference type="eggNOG" id="COG0463">
    <property type="taxonomic scope" value="Bacteria"/>
</dbReference>
<dbReference type="InterPro" id="IPR001173">
    <property type="entry name" value="Glyco_trans_2-like"/>
</dbReference>
<dbReference type="InterPro" id="IPR029044">
    <property type="entry name" value="Nucleotide-diphossugar_trans"/>
</dbReference>
<keyword evidence="1" id="KW-0472">Membrane</keyword>
<dbReference type="GO" id="GO:0044010">
    <property type="term" value="P:single-species biofilm formation"/>
    <property type="evidence" value="ECO:0007669"/>
    <property type="project" value="TreeGrafter"/>
</dbReference>
<feature type="transmembrane region" description="Helical" evidence="1">
    <location>
        <begin position="290"/>
        <end position="307"/>
    </location>
</feature>
<dbReference type="InterPro" id="IPR050834">
    <property type="entry name" value="Glycosyltransf_2"/>
</dbReference>
<dbReference type="EC" id="2.4.1.212" evidence="3"/>
<sequence>MNTANSSTARRFTVLTPTFNRADTLHRVYDSLCRQTCRDFEWLVVDDGSTDPTHERVRAWQAVADFPIRYVWQPNQHKKAAFNRGVRDAQGELIVALDSDDAMPADALALMEAAWLAIPEGQRAGFVAVTGLCARPDGSIVGDRYPQDVLDSSAVDMYFLYRVRGEKFGCMRTEVLRAFPFPEDVAGFVPESLVWWAVSRAGYRTRFINRVLRIYHDTPGSLMHGSPSLSANVQGLYLLAWNMLQHHLRYFRWRPWEFIKAAMRFTRFRLHLAHSGRPNALRAYRLSQPAAWLLVLLCAPAGYLLYLRDRRRGVA</sequence>
<evidence type="ECO:0000313" key="3">
    <source>
        <dbReference type="EMBL" id="SAI66690.1"/>
    </source>
</evidence>
<keyword evidence="4" id="KW-1185">Reference proteome</keyword>
<dbReference type="PANTHER" id="PTHR43685:SF13">
    <property type="entry name" value="O ANTIGEN BIOSYNTHESIS RHAMNOSYLTRANSFERASE RFBN"/>
    <property type="match status" value="1"/>
</dbReference>
<proteinExistence type="predicted"/>
<dbReference type="STRING" id="123899.SAMEA3906487_00385"/>